<feature type="region of interest" description="Disordered" evidence="1">
    <location>
        <begin position="1"/>
        <end position="52"/>
    </location>
</feature>
<reference evidence="2" key="1">
    <citation type="submission" date="2022-10" db="EMBL/GenBank/DDBJ databases">
        <title>Streptomyces beihaiensis sp. nov., a chitin degrading actinobacterium, isolated from shrimp pond soil.</title>
        <authorList>
            <person name="Xie J."/>
            <person name="Shen N."/>
        </authorList>
    </citation>
    <scope>NUCLEOTIDE SEQUENCE</scope>
    <source>
        <strain evidence="2">GXMU-J5</strain>
    </source>
</reference>
<proteinExistence type="predicted"/>
<feature type="compositionally biased region" description="Acidic residues" evidence="1">
    <location>
        <begin position="34"/>
        <end position="45"/>
    </location>
</feature>
<gene>
    <name evidence="2" type="ORF">OFY01_02850</name>
</gene>
<feature type="compositionally biased region" description="Basic residues" evidence="1">
    <location>
        <begin position="1"/>
        <end position="17"/>
    </location>
</feature>
<evidence type="ECO:0000313" key="2">
    <source>
        <dbReference type="EMBL" id="MCX3058724.1"/>
    </source>
</evidence>
<dbReference type="Proteomes" id="UP001163064">
    <property type="component" value="Unassembled WGS sequence"/>
</dbReference>
<accession>A0ABT3TNV7</accession>
<organism evidence="2 3">
    <name type="scientific">Streptomyces beihaiensis</name>
    <dbReference type="NCBI Taxonomy" id="2984495"/>
    <lineage>
        <taxon>Bacteria</taxon>
        <taxon>Bacillati</taxon>
        <taxon>Actinomycetota</taxon>
        <taxon>Actinomycetes</taxon>
        <taxon>Kitasatosporales</taxon>
        <taxon>Streptomycetaceae</taxon>
        <taxon>Streptomyces</taxon>
    </lineage>
</organism>
<name>A0ABT3TNV7_9ACTN</name>
<sequence length="163" mass="17648">MQSVKRSGRTAARGRGRQRIEPQPEGVEGRPAEELDAYDEVEDGDEGGREPRADLYDTLEIYRVICPDCAQPIALLADEDVLPEHALCASPWNPFGLTVCAGTGRDAARARPADELTGAQEQHASLLLTLPQGLDWRTQPFSHVGGPGSRPIRVPGQGDRRAA</sequence>
<dbReference type="EMBL" id="JAPHNL010000016">
    <property type="protein sequence ID" value="MCX3058724.1"/>
    <property type="molecule type" value="Genomic_DNA"/>
</dbReference>
<keyword evidence="3" id="KW-1185">Reference proteome</keyword>
<comment type="caution">
    <text evidence="2">The sequence shown here is derived from an EMBL/GenBank/DDBJ whole genome shotgun (WGS) entry which is preliminary data.</text>
</comment>
<evidence type="ECO:0000256" key="1">
    <source>
        <dbReference type="SAM" id="MobiDB-lite"/>
    </source>
</evidence>
<protein>
    <submittedName>
        <fullName evidence="2">Uncharacterized protein</fullName>
    </submittedName>
</protein>
<feature type="region of interest" description="Disordered" evidence="1">
    <location>
        <begin position="138"/>
        <end position="163"/>
    </location>
</feature>
<dbReference type="RefSeq" id="WP_266595966.1">
    <property type="nucleotide sequence ID" value="NZ_JAPHNL010000016.1"/>
</dbReference>
<evidence type="ECO:0000313" key="3">
    <source>
        <dbReference type="Proteomes" id="UP001163064"/>
    </source>
</evidence>
<feature type="compositionally biased region" description="Basic and acidic residues" evidence="1">
    <location>
        <begin position="18"/>
        <end position="33"/>
    </location>
</feature>